<dbReference type="Gene3D" id="3.40.1440.10">
    <property type="entry name" value="GIY-YIG endonuclease"/>
    <property type="match status" value="1"/>
</dbReference>
<dbReference type="STRING" id="53326.A0A016UTG5"/>
<dbReference type="CDD" id="cd10442">
    <property type="entry name" value="GIY-YIG_PLEs"/>
    <property type="match status" value="1"/>
</dbReference>
<dbReference type="InterPro" id="IPR058912">
    <property type="entry name" value="HTH_animal"/>
</dbReference>
<dbReference type="PANTHER" id="PTHR21301:SF10">
    <property type="entry name" value="REVERSE TRANSCRIPTASE DOMAIN-CONTAINING PROTEIN"/>
    <property type="match status" value="1"/>
</dbReference>
<proteinExistence type="predicted"/>
<feature type="domain" description="Reverse transcriptase" evidence="1">
    <location>
        <begin position="236"/>
        <end position="461"/>
    </location>
</feature>
<dbReference type="AlphaFoldDB" id="A0A016UTG5"/>
<dbReference type="EMBL" id="JARK01001362">
    <property type="protein sequence ID" value="EYC18724.1"/>
    <property type="molecule type" value="Genomic_DNA"/>
</dbReference>
<dbReference type="InterPro" id="IPR035901">
    <property type="entry name" value="GIY-YIG_endonuc_sf"/>
</dbReference>
<reference evidence="3" key="1">
    <citation type="journal article" date="2015" name="Nat. Genet.">
        <title>The genome and transcriptome of the zoonotic hookworm Ancylostoma ceylanicum identify infection-specific gene families.</title>
        <authorList>
            <person name="Schwarz E.M."/>
            <person name="Hu Y."/>
            <person name="Antoshechkin I."/>
            <person name="Miller M.M."/>
            <person name="Sternberg P.W."/>
            <person name="Aroian R.V."/>
        </authorList>
    </citation>
    <scope>NUCLEOTIDE SEQUENCE</scope>
    <source>
        <strain evidence="3">HY135</strain>
    </source>
</reference>
<accession>A0A016UTG5</accession>
<dbReference type="PROSITE" id="PS50878">
    <property type="entry name" value="RT_POL"/>
    <property type="match status" value="1"/>
</dbReference>
<evidence type="ECO:0000259" key="1">
    <source>
        <dbReference type="PROSITE" id="PS50878"/>
    </source>
</evidence>
<organism evidence="2 3">
    <name type="scientific">Ancylostoma ceylanicum</name>
    <dbReference type="NCBI Taxonomy" id="53326"/>
    <lineage>
        <taxon>Eukaryota</taxon>
        <taxon>Metazoa</taxon>
        <taxon>Ecdysozoa</taxon>
        <taxon>Nematoda</taxon>
        <taxon>Chromadorea</taxon>
        <taxon>Rhabditida</taxon>
        <taxon>Rhabditina</taxon>
        <taxon>Rhabditomorpha</taxon>
        <taxon>Strongyloidea</taxon>
        <taxon>Ancylostomatidae</taxon>
        <taxon>Ancylostomatinae</taxon>
        <taxon>Ancylostoma</taxon>
    </lineage>
</organism>
<dbReference type="InterPro" id="IPR000477">
    <property type="entry name" value="RT_dom"/>
</dbReference>
<dbReference type="Pfam" id="PF26215">
    <property type="entry name" value="HTH_animal"/>
    <property type="match status" value="1"/>
</dbReference>
<comment type="caution">
    <text evidence="2">The sequence shown here is derived from an EMBL/GenBank/DDBJ whole genome shotgun (WGS) entry which is preliminary data.</text>
</comment>
<name>A0A016UTG5_9BILA</name>
<dbReference type="PANTHER" id="PTHR21301">
    <property type="entry name" value="REVERSE TRANSCRIPTASE"/>
    <property type="match status" value="1"/>
</dbReference>
<dbReference type="OrthoDB" id="5831138at2759"/>
<dbReference type="Proteomes" id="UP000024635">
    <property type="component" value="Unassembled WGS sequence"/>
</dbReference>
<gene>
    <name evidence="2" type="primary">Acey_s0026.g1330</name>
    <name evidence="2" type="ORF">Y032_0026g1330</name>
</gene>
<dbReference type="InterPro" id="IPR043502">
    <property type="entry name" value="DNA/RNA_pol_sf"/>
</dbReference>
<keyword evidence="3" id="KW-1185">Reference proteome</keyword>
<evidence type="ECO:0000313" key="2">
    <source>
        <dbReference type="EMBL" id="EYC18724.1"/>
    </source>
</evidence>
<protein>
    <recommendedName>
        <fullName evidence="1">Reverse transcriptase domain-containing protein</fullName>
    </recommendedName>
</protein>
<dbReference type="Pfam" id="PF00078">
    <property type="entry name" value="RVT_1"/>
    <property type="match status" value="1"/>
</dbReference>
<evidence type="ECO:0000313" key="3">
    <source>
        <dbReference type="Proteomes" id="UP000024635"/>
    </source>
</evidence>
<sequence length="727" mass="82141">MTAQYVSSDNDKKGRVTVIGDAQISANAREFLSLGPSFAPARNISAFTFRKVVGGLHRLRDQLRLKYARESKVQSSSAISRRPLPPIPFPSPFYREPVPCVEADVKFRILSAGVFSILNENRRLRQSNLTCTQQQGFRELRDSVLNGAIRLTISDKGGEFVVMPQTLDRAITERHLSDTTLYRRTSEKEFLSQCKRLNHVWLTVGKEAGLSEKFLSRLKLETPVCPVFYSLIKTHKLSFDAVQSTSPDTYQIRPIISCVGGPTDRISWFLNKIVSQLLAKIPSHLANTAQFLDHLRNTNFDQNCVMESFDVTSLYTNVSNDAALQALSEMLDSHCASIEMYGLSRRQTMILIKECLSCNIFKWSGTYFCQQRGLAMGQRLAPVLAICFMSKIEEPILSRFPLMYCRYIDDCCIVTSTQDEMDECFRILNQQSQYIRLTRETPREGWLPYLNTQLKMSNGVVHVKWYRKESSKNIIVHASSAHPAAVKRAVVRNMIKTAIGVSSGEAERQESLKQASNILRSNGYQARAKRIRTSHATSSTKSRAGKLPLCLPFITDKISNAIRQCLVRAQLDDDVVLVNIPNDNIKRQLVRNRLYDRTCISENCVVCPYGKAGDCAKTGVIYEIECLACHAQYIGETGRPLYVRVNEHLASKKRESLVTPLGKHRKEDHGGADFNVKCTILALEAQTSARKTLEAFWICKRNPRMNSRNEHLAITSDLMPLLSLCEL</sequence>
<dbReference type="SUPFAM" id="SSF56672">
    <property type="entry name" value="DNA/RNA polymerases"/>
    <property type="match status" value="1"/>
</dbReference>